<sequence length="744" mass="87447">MRFCFHFLLFSLICYQYLGIQGSIEIAPEMVTRTTSSDSTNARVQGNSQRVLGPGASDTCPHKSFRDHKPADIRTKDIIRQPIMEDPEFDYDATPSCKSYNNDNDTSEPQEQYYDLNEGIEPGSKFHENNLRRPWSIFTHWFKQLSLRIMQKFCGGISTRTLIKIYKTASTKGIYDPISLNLWDTLDAREIKIEAAPFKKKLLEDLRCHPAFLNGEEQMVTAPELVELLDWFEEFKKPPVWLHGDFDSLVTKLVAKMKIQDKIDRDEALCVQLIKYIAFFNPEARDLLKLRIRSGTSNQEVPAPDVWRKLIISDLFFRDHPRQTLYPQRYHGLLEQLSLEWREEFRRRSIAGKLNSAGGTRKTRRQMLKISGKAHEIRFITEWPLHAEGNYDDPKTLVRRCVKFLSDQAHLPPEKDSIREHPVNLVYRLLNHIYEHSTRDPGTQRLIKQLIRSNIYCQKTIYAHVLLRQKFTPREFASFFLLENIGFFDLLDSAMKEHMKKRAHKEVLYNMSRDAFKSKRDMPHYEKDELGLKPLVIPSSEPDSSATQELRRALQEISRDMHKTEREDIAHGKQRDDFYQQQAQLLSRIIEIVSKGPTIWRTMRKLLVAQPDLKRHIFSLLSRKVDLIWEQSDPLKKRENISELPQFLQFMEKEITEFINRSSLIHHLENLVNEKIRRNLIESEVAMDISGMRLTTEHLPFLKESVRKLPRNWSMLCEHVSMGYLAEKFDWGDWETKRTTSVTL</sequence>
<keyword evidence="4" id="KW-1185">Reference proteome</keyword>
<organism evidence="3 4">
    <name type="scientific">Puccinia coronata f. sp. avenae</name>
    <dbReference type="NCBI Taxonomy" id="200324"/>
    <lineage>
        <taxon>Eukaryota</taxon>
        <taxon>Fungi</taxon>
        <taxon>Dikarya</taxon>
        <taxon>Basidiomycota</taxon>
        <taxon>Pucciniomycotina</taxon>
        <taxon>Pucciniomycetes</taxon>
        <taxon>Pucciniales</taxon>
        <taxon>Pucciniaceae</taxon>
        <taxon>Puccinia</taxon>
    </lineage>
</organism>
<gene>
    <name evidence="3" type="ORF">PCANC_09998</name>
</gene>
<evidence type="ECO:0000256" key="1">
    <source>
        <dbReference type="SAM" id="MobiDB-lite"/>
    </source>
</evidence>
<dbReference type="AlphaFoldDB" id="A0A2N5T141"/>
<evidence type="ECO:0000313" key="3">
    <source>
        <dbReference type="EMBL" id="PLW19213.1"/>
    </source>
</evidence>
<dbReference type="Proteomes" id="UP000235388">
    <property type="component" value="Unassembled WGS sequence"/>
</dbReference>
<dbReference type="EMBL" id="PGCJ01000817">
    <property type="protein sequence ID" value="PLW19213.1"/>
    <property type="molecule type" value="Genomic_DNA"/>
</dbReference>
<feature type="compositionally biased region" description="Polar residues" evidence="1">
    <location>
        <begin position="35"/>
        <end position="50"/>
    </location>
</feature>
<evidence type="ECO:0000256" key="2">
    <source>
        <dbReference type="SAM" id="SignalP"/>
    </source>
</evidence>
<proteinExistence type="predicted"/>
<feature type="signal peptide" evidence="2">
    <location>
        <begin position="1"/>
        <end position="19"/>
    </location>
</feature>
<comment type="caution">
    <text evidence="3">The sequence shown here is derived from an EMBL/GenBank/DDBJ whole genome shotgun (WGS) entry which is preliminary data.</text>
</comment>
<keyword evidence="2" id="KW-0732">Signal</keyword>
<protein>
    <submittedName>
        <fullName evidence="3">Uncharacterized protein</fullName>
    </submittedName>
</protein>
<feature type="chain" id="PRO_5014762758" evidence="2">
    <location>
        <begin position="20"/>
        <end position="744"/>
    </location>
</feature>
<reference evidence="3 4" key="1">
    <citation type="submission" date="2017-11" db="EMBL/GenBank/DDBJ databases">
        <title>De novo assembly and phasing of dikaryotic genomes from two isolates of Puccinia coronata f. sp. avenae, the causal agent of oat crown rust.</title>
        <authorList>
            <person name="Miller M.E."/>
            <person name="Zhang Y."/>
            <person name="Omidvar V."/>
            <person name="Sperschneider J."/>
            <person name="Schwessinger B."/>
            <person name="Raley C."/>
            <person name="Palmer J.M."/>
            <person name="Garnica D."/>
            <person name="Upadhyaya N."/>
            <person name="Rathjen J."/>
            <person name="Taylor J.M."/>
            <person name="Park R.F."/>
            <person name="Dodds P.N."/>
            <person name="Hirsch C.D."/>
            <person name="Kianian S.F."/>
            <person name="Figueroa M."/>
        </authorList>
    </citation>
    <scope>NUCLEOTIDE SEQUENCE [LARGE SCALE GENOMIC DNA]</scope>
    <source>
        <strain evidence="3">12NC29</strain>
    </source>
</reference>
<name>A0A2N5T141_9BASI</name>
<feature type="region of interest" description="Disordered" evidence="1">
    <location>
        <begin position="35"/>
        <end position="57"/>
    </location>
</feature>
<accession>A0A2N5T141</accession>
<dbReference type="OrthoDB" id="2496651at2759"/>
<evidence type="ECO:0000313" key="4">
    <source>
        <dbReference type="Proteomes" id="UP000235388"/>
    </source>
</evidence>